<reference evidence="3" key="2">
    <citation type="journal article" date="2014" name="Nat. Commun.">
        <title>The cavefish genome reveals candidate genes for eye loss.</title>
        <authorList>
            <person name="McGaugh S.E."/>
            <person name="Gross J.B."/>
            <person name="Aken B."/>
            <person name="Blin M."/>
            <person name="Borowsky R."/>
            <person name="Chalopin D."/>
            <person name="Hinaux H."/>
            <person name="Jeffery W.R."/>
            <person name="Keene A."/>
            <person name="Ma L."/>
            <person name="Minx P."/>
            <person name="Murphy D."/>
            <person name="O'Quin K.E."/>
            <person name="Retaux S."/>
            <person name="Rohner N."/>
            <person name="Searle S.M."/>
            <person name="Stahl B.A."/>
            <person name="Tabin C."/>
            <person name="Volff J.N."/>
            <person name="Yoshizawa M."/>
            <person name="Warren W.C."/>
        </authorList>
    </citation>
    <scope>NUCLEOTIDE SEQUENCE [LARGE SCALE GENOMIC DNA]</scope>
    <source>
        <strain evidence="3">female</strain>
    </source>
</reference>
<evidence type="ECO:0000313" key="3">
    <source>
        <dbReference type="Proteomes" id="UP000018467"/>
    </source>
</evidence>
<proteinExistence type="predicted"/>
<dbReference type="GO" id="GO:0007186">
    <property type="term" value="P:G protein-coupled receptor signaling pathway"/>
    <property type="evidence" value="ECO:0007669"/>
    <property type="project" value="InterPro"/>
</dbReference>
<evidence type="ECO:0000256" key="1">
    <source>
        <dbReference type="SAM" id="SignalP"/>
    </source>
</evidence>
<accession>A0A3B1K315</accession>
<dbReference type="SUPFAM" id="SSF64546">
    <property type="entry name" value="Satiety factor CART (cocaine and amphetamine regulated transcript)"/>
    <property type="match status" value="1"/>
</dbReference>
<dbReference type="AlphaFoldDB" id="A0A3B1K315"/>
<dbReference type="Bgee" id="ENSAMXG00000041626">
    <property type="expression patterns" value="Expressed in camera-type eye and 2 other cell types or tissues"/>
</dbReference>
<reference evidence="3" key="1">
    <citation type="submission" date="2013-03" db="EMBL/GenBank/DDBJ databases">
        <authorList>
            <person name="Jeffery W."/>
            <person name="Warren W."/>
            <person name="Wilson R.K."/>
        </authorList>
    </citation>
    <scope>NUCLEOTIDE SEQUENCE</scope>
    <source>
        <strain evidence="3">female</strain>
    </source>
</reference>
<dbReference type="FunCoup" id="A0A3B1K315">
    <property type="interactions" value="2"/>
</dbReference>
<sequence length="101" mass="11462">MVNVTLLFVVCVVLCVVRVGARPPENLPLGPMEADDSKSELVSSKKKLNRLPGVCRRLKRRRITILCNVEKYCSALRYSQHGHVCPCPKTSRCTHFYLKSF</sequence>
<dbReference type="Proteomes" id="UP000018467">
    <property type="component" value="Unassembled WGS sequence"/>
</dbReference>
<dbReference type="Gene3D" id="4.10.40.30">
    <property type="entry name" value="CART, C-terminal domain"/>
    <property type="match status" value="1"/>
</dbReference>
<evidence type="ECO:0000313" key="2">
    <source>
        <dbReference type="Ensembl" id="ENSAMXP00000048878.1"/>
    </source>
</evidence>
<protein>
    <submittedName>
        <fullName evidence="2">Si:ch211-191i18.4</fullName>
    </submittedName>
</protein>
<dbReference type="Ensembl" id="ENSAMXT00000041322.1">
    <property type="protein sequence ID" value="ENSAMXP00000048878.1"/>
    <property type="gene ID" value="ENSAMXG00000041626.1"/>
</dbReference>
<dbReference type="GO" id="GO:0005615">
    <property type="term" value="C:extracellular space"/>
    <property type="evidence" value="ECO:0007669"/>
    <property type="project" value="InterPro"/>
</dbReference>
<keyword evidence="3" id="KW-1185">Reference proteome</keyword>
<dbReference type="GO" id="GO:0032099">
    <property type="term" value="P:negative regulation of appetite"/>
    <property type="evidence" value="ECO:0007669"/>
    <property type="project" value="InterPro"/>
</dbReference>
<dbReference type="GO" id="GO:0043410">
    <property type="term" value="P:positive regulation of MAPK cascade"/>
    <property type="evidence" value="ECO:0007669"/>
    <property type="project" value="InterPro"/>
</dbReference>
<feature type="chain" id="PRO_5017406036" evidence="1">
    <location>
        <begin position="22"/>
        <end position="101"/>
    </location>
</feature>
<feature type="signal peptide" evidence="1">
    <location>
        <begin position="1"/>
        <end position="21"/>
    </location>
</feature>
<name>A0A3B1K315_ASTMX</name>
<reference evidence="2" key="3">
    <citation type="submission" date="2025-08" db="UniProtKB">
        <authorList>
            <consortium name="Ensembl"/>
        </authorList>
    </citation>
    <scope>IDENTIFICATION</scope>
</reference>
<organism evidence="2 3">
    <name type="scientific">Astyanax mexicanus</name>
    <name type="common">Blind cave fish</name>
    <name type="synonym">Astyanax fasciatus mexicanus</name>
    <dbReference type="NCBI Taxonomy" id="7994"/>
    <lineage>
        <taxon>Eukaryota</taxon>
        <taxon>Metazoa</taxon>
        <taxon>Chordata</taxon>
        <taxon>Craniata</taxon>
        <taxon>Vertebrata</taxon>
        <taxon>Euteleostomi</taxon>
        <taxon>Actinopterygii</taxon>
        <taxon>Neopterygii</taxon>
        <taxon>Teleostei</taxon>
        <taxon>Ostariophysi</taxon>
        <taxon>Characiformes</taxon>
        <taxon>Characoidei</taxon>
        <taxon>Acestrorhamphidae</taxon>
        <taxon>Acestrorhamphinae</taxon>
        <taxon>Astyanax</taxon>
    </lineage>
</organism>
<dbReference type="GO" id="GO:0005184">
    <property type="term" value="F:neuropeptide hormone activity"/>
    <property type="evidence" value="ECO:0007669"/>
    <property type="project" value="InterPro"/>
</dbReference>
<dbReference type="GeneTree" id="ENSGT00990000204496"/>
<dbReference type="InterPro" id="IPR036722">
    <property type="entry name" value="CART_C_sf"/>
</dbReference>
<reference evidence="2" key="4">
    <citation type="submission" date="2025-09" db="UniProtKB">
        <authorList>
            <consortium name="Ensembl"/>
        </authorList>
    </citation>
    <scope>IDENTIFICATION</scope>
</reference>
<dbReference type="InParanoid" id="A0A3B1K315"/>
<keyword evidence="1" id="KW-0732">Signal</keyword>
<dbReference type="GO" id="GO:0008343">
    <property type="term" value="P:adult feeding behavior"/>
    <property type="evidence" value="ECO:0007669"/>
    <property type="project" value="InterPro"/>
</dbReference>